<keyword evidence="2" id="KW-1185">Reference proteome</keyword>
<evidence type="ECO:0000313" key="1">
    <source>
        <dbReference type="EMBL" id="KAJ3806456.1"/>
    </source>
</evidence>
<name>A0ACC1TP04_9AGAR</name>
<evidence type="ECO:0000313" key="2">
    <source>
        <dbReference type="Proteomes" id="UP001163835"/>
    </source>
</evidence>
<sequence length="306" mass="34524">MDVPSFLQPQTDSQSANSVYVHSIFQHSKPLGSAKTIWWPNADPSTVVLFIPGNPGLSEFYIPFLSALYQQSSRLCILAQSHLGHTEEAIAFTHNLAAQVSAAIEGLDALRRTYPGKKFIVIGHSVGSWIASQVLKARPSEVHSVFLLFPTITNILDTPNGRSLSWAFRPPFPYIISKFSLLLRPIFSRILHVSFSEWPKAHLAVLLRLLHSSSCIEACLSMAHEEMNTIRELDAKFLETYKHRIHMYFAETDGWVGNNKDVILRSFIPDRDSVKIVHGDHGIPHAFCINHSQELADQCIRWMLEQ</sequence>
<comment type="caution">
    <text evidence="1">The sequence shown here is derived from an EMBL/GenBank/DDBJ whole genome shotgun (WGS) entry which is preliminary data.</text>
</comment>
<protein>
    <submittedName>
        <fullName evidence="1">Uncharacterized protein</fullName>
    </submittedName>
</protein>
<dbReference type="Proteomes" id="UP001163835">
    <property type="component" value="Unassembled WGS sequence"/>
</dbReference>
<reference evidence="1" key="1">
    <citation type="submission" date="2022-09" db="EMBL/GenBank/DDBJ databases">
        <title>A Global Phylogenomic Analysis of the Shiitake Genus Lentinula.</title>
        <authorList>
            <consortium name="DOE Joint Genome Institute"/>
            <person name="Sierra-Patev S."/>
            <person name="Min B."/>
            <person name="Naranjo-Ortiz M."/>
            <person name="Looney B."/>
            <person name="Konkel Z."/>
            <person name="Slot J.C."/>
            <person name="Sakamoto Y."/>
            <person name="Steenwyk J.L."/>
            <person name="Rokas A."/>
            <person name="Carro J."/>
            <person name="Camarero S."/>
            <person name="Ferreira P."/>
            <person name="Molpeceres G."/>
            <person name="Ruiz-Duenas F.J."/>
            <person name="Serrano A."/>
            <person name="Henrissat B."/>
            <person name="Drula E."/>
            <person name="Hughes K.W."/>
            <person name="Mata J.L."/>
            <person name="Ishikawa N.K."/>
            <person name="Vargas-Isla R."/>
            <person name="Ushijima S."/>
            <person name="Smith C.A."/>
            <person name="Ahrendt S."/>
            <person name="Andreopoulos W."/>
            <person name="He G."/>
            <person name="Labutti K."/>
            <person name="Lipzen A."/>
            <person name="Ng V."/>
            <person name="Riley R."/>
            <person name="Sandor L."/>
            <person name="Barry K."/>
            <person name="Martinez A.T."/>
            <person name="Xiao Y."/>
            <person name="Gibbons J.G."/>
            <person name="Terashima K."/>
            <person name="Grigoriev I.V."/>
            <person name="Hibbett D.S."/>
        </authorList>
    </citation>
    <scope>NUCLEOTIDE SEQUENCE</scope>
    <source>
        <strain evidence="1">TMI1499</strain>
    </source>
</reference>
<gene>
    <name evidence="1" type="ORF">F5876DRAFT_50011</name>
</gene>
<dbReference type="EMBL" id="MU795423">
    <property type="protein sequence ID" value="KAJ3806456.1"/>
    <property type="molecule type" value="Genomic_DNA"/>
</dbReference>
<proteinExistence type="predicted"/>
<accession>A0ACC1TP04</accession>
<organism evidence="1 2">
    <name type="scientific">Lentinula aff. lateritia</name>
    <dbReference type="NCBI Taxonomy" id="2804960"/>
    <lineage>
        <taxon>Eukaryota</taxon>
        <taxon>Fungi</taxon>
        <taxon>Dikarya</taxon>
        <taxon>Basidiomycota</taxon>
        <taxon>Agaricomycotina</taxon>
        <taxon>Agaricomycetes</taxon>
        <taxon>Agaricomycetidae</taxon>
        <taxon>Agaricales</taxon>
        <taxon>Marasmiineae</taxon>
        <taxon>Omphalotaceae</taxon>
        <taxon>Lentinula</taxon>
    </lineage>
</organism>